<comment type="caution">
    <text evidence="17">The sequence shown here is derived from an EMBL/GenBank/DDBJ whole genome shotgun (WGS) entry which is preliminary data.</text>
</comment>
<dbReference type="Pfam" id="PF17862">
    <property type="entry name" value="AAA_lid_3"/>
    <property type="match status" value="1"/>
</dbReference>
<dbReference type="Pfam" id="PF01434">
    <property type="entry name" value="Peptidase_M41"/>
    <property type="match status" value="1"/>
</dbReference>
<feature type="binding site" evidence="14">
    <location>
        <position position="447"/>
    </location>
    <ligand>
        <name>Zn(2+)</name>
        <dbReference type="ChEBI" id="CHEBI:29105"/>
        <note>catalytic</note>
    </ligand>
</feature>
<dbReference type="HAMAP" id="MF_01458">
    <property type="entry name" value="FtsH"/>
    <property type="match status" value="1"/>
</dbReference>
<evidence type="ECO:0000313" key="18">
    <source>
        <dbReference type="Proteomes" id="UP000248706"/>
    </source>
</evidence>
<evidence type="ECO:0000256" key="2">
    <source>
        <dbReference type="ARBA" id="ARBA00010044"/>
    </source>
</evidence>
<evidence type="ECO:0000256" key="7">
    <source>
        <dbReference type="ARBA" id="ARBA00022801"/>
    </source>
</evidence>
<dbReference type="GO" id="GO:0005524">
    <property type="term" value="F:ATP binding"/>
    <property type="evidence" value="ECO:0007669"/>
    <property type="project" value="UniProtKB-UniRule"/>
</dbReference>
<dbReference type="EMBL" id="MCIF01000002">
    <property type="protein sequence ID" value="RAQ95230.1"/>
    <property type="molecule type" value="Genomic_DNA"/>
</dbReference>
<dbReference type="InterPro" id="IPR000642">
    <property type="entry name" value="Peptidase_M41"/>
</dbReference>
<keyword evidence="4 14" id="KW-0812">Transmembrane</keyword>
<keyword evidence="17" id="KW-0132">Cell division</keyword>
<gene>
    <name evidence="14" type="primary">ftsH</name>
    <name evidence="17" type="ORF">A4R35_06760</name>
</gene>
<dbReference type="InterPro" id="IPR027417">
    <property type="entry name" value="P-loop_NTPase"/>
</dbReference>
<evidence type="ECO:0000256" key="10">
    <source>
        <dbReference type="ARBA" id="ARBA00022989"/>
    </source>
</evidence>
<feature type="transmembrane region" description="Helical" evidence="14">
    <location>
        <begin position="30"/>
        <end position="50"/>
    </location>
</feature>
<dbReference type="EC" id="3.4.24.-" evidence="14"/>
<keyword evidence="17" id="KW-0131">Cell cycle</keyword>
<dbReference type="GO" id="GO:0030163">
    <property type="term" value="P:protein catabolic process"/>
    <property type="evidence" value="ECO:0007669"/>
    <property type="project" value="UniProtKB-UniRule"/>
</dbReference>
<evidence type="ECO:0000256" key="13">
    <source>
        <dbReference type="ARBA" id="ARBA00061570"/>
    </source>
</evidence>
<dbReference type="GO" id="GO:0004176">
    <property type="term" value="F:ATP-dependent peptidase activity"/>
    <property type="evidence" value="ECO:0007669"/>
    <property type="project" value="InterPro"/>
</dbReference>
<protein>
    <recommendedName>
        <fullName evidence="14">ATP-dependent zinc metalloprotease FtsH</fullName>
        <ecNumber evidence="14">3.4.24.-</ecNumber>
    </recommendedName>
</protein>
<keyword evidence="6 14" id="KW-0547">Nucleotide-binding</keyword>
<dbReference type="FunFam" id="3.40.50.300:FF:000001">
    <property type="entry name" value="ATP-dependent zinc metalloprotease FtsH"/>
    <property type="match status" value="1"/>
</dbReference>
<evidence type="ECO:0000256" key="3">
    <source>
        <dbReference type="ARBA" id="ARBA00022670"/>
    </source>
</evidence>
<comment type="similarity">
    <text evidence="2 14">In the C-terminal section; belongs to the peptidase M41 family.</text>
</comment>
<feature type="domain" description="AAA+ ATPase" evidence="16">
    <location>
        <begin position="213"/>
        <end position="352"/>
    </location>
</feature>
<keyword evidence="12 14" id="KW-0472">Membrane</keyword>
<dbReference type="InterPro" id="IPR005936">
    <property type="entry name" value="FtsH"/>
</dbReference>
<comment type="subunit">
    <text evidence="14">Homohexamer.</text>
</comment>
<accession>A0A328VHJ9</accession>
<keyword evidence="9 14" id="KW-0067">ATP-binding</keyword>
<dbReference type="GO" id="GO:0016887">
    <property type="term" value="F:ATP hydrolysis activity"/>
    <property type="evidence" value="ECO:0007669"/>
    <property type="project" value="UniProtKB-UniRule"/>
</dbReference>
<evidence type="ECO:0000313" key="17">
    <source>
        <dbReference type="EMBL" id="RAQ95230.1"/>
    </source>
</evidence>
<dbReference type="FunFam" id="1.20.58.760:FF:000001">
    <property type="entry name" value="ATP-dependent zinc metalloprotease FtsH"/>
    <property type="match status" value="1"/>
</dbReference>
<feature type="binding site" evidence="14">
    <location>
        <position position="443"/>
    </location>
    <ligand>
        <name>Zn(2+)</name>
        <dbReference type="ChEBI" id="CHEBI:29105"/>
        <note>catalytic</note>
    </ligand>
</feature>
<keyword evidence="18" id="KW-1185">Reference proteome</keyword>
<evidence type="ECO:0000256" key="15">
    <source>
        <dbReference type="RuleBase" id="RU003651"/>
    </source>
</evidence>
<evidence type="ECO:0000259" key="16">
    <source>
        <dbReference type="SMART" id="SM00382"/>
    </source>
</evidence>
<dbReference type="PANTHER" id="PTHR23076">
    <property type="entry name" value="METALLOPROTEASE M41 FTSH"/>
    <property type="match status" value="1"/>
</dbReference>
<dbReference type="AlphaFoldDB" id="A0A328VHJ9"/>
<proteinExistence type="inferred from homology"/>
<keyword evidence="8 14" id="KW-0862">Zinc</keyword>
<dbReference type="GO" id="GO:0051301">
    <property type="term" value="P:cell division"/>
    <property type="evidence" value="ECO:0007669"/>
    <property type="project" value="UniProtKB-KW"/>
</dbReference>
<dbReference type="NCBIfam" id="TIGR01241">
    <property type="entry name" value="FtsH_fam"/>
    <property type="match status" value="1"/>
</dbReference>
<dbReference type="SUPFAM" id="SSF52540">
    <property type="entry name" value="P-loop containing nucleoside triphosphate hydrolases"/>
    <property type="match status" value="1"/>
</dbReference>
<dbReference type="InterPro" id="IPR041569">
    <property type="entry name" value="AAA_lid_3"/>
</dbReference>
<dbReference type="Proteomes" id="UP000248706">
    <property type="component" value="Unassembled WGS sequence"/>
</dbReference>
<dbReference type="GO" id="GO:0006508">
    <property type="term" value="P:proteolysis"/>
    <property type="evidence" value="ECO:0007669"/>
    <property type="project" value="UniProtKB-KW"/>
</dbReference>
<dbReference type="SMART" id="SM00382">
    <property type="entry name" value="AAA"/>
    <property type="match status" value="1"/>
</dbReference>
<dbReference type="PANTHER" id="PTHR23076:SF113">
    <property type="entry name" value="ATP-DEPENDENT ZINC METALLOPROTEASE FTSH 1, CHLOROPLASTIC-RELATED"/>
    <property type="match status" value="1"/>
</dbReference>
<organism evidence="17 18">
    <name type="scientific">Thermogemmatispora tikiterensis</name>
    <dbReference type="NCBI Taxonomy" id="1825093"/>
    <lineage>
        <taxon>Bacteria</taxon>
        <taxon>Bacillati</taxon>
        <taxon>Chloroflexota</taxon>
        <taxon>Ktedonobacteria</taxon>
        <taxon>Thermogemmatisporales</taxon>
        <taxon>Thermogemmatisporaceae</taxon>
        <taxon>Thermogemmatispora</taxon>
    </lineage>
</organism>
<evidence type="ECO:0000256" key="8">
    <source>
        <dbReference type="ARBA" id="ARBA00022833"/>
    </source>
</evidence>
<dbReference type="PROSITE" id="PS00674">
    <property type="entry name" value="AAA"/>
    <property type="match status" value="1"/>
</dbReference>
<feature type="binding site" evidence="14">
    <location>
        <begin position="221"/>
        <end position="228"/>
    </location>
    <ligand>
        <name>ATP</name>
        <dbReference type="ChEBI" id="CHEBI:30616"/>
    </ligand>
</feature>
<reference evidence="17 18" key="1">
    <citation type="submission" date="2016-08" db="EMBL/GenBank/DDBJ databases">
        <title>Analysis of Carbohydrate Active Enzymes in Thermogemmatispora T81 Reveals Carbohydrate Degradation Ability.</title>
        <authorList>
            <person name="Tomazini A."/>
            <person name="Lal S."/>
            <person name="Stott M."/>
            <person name="Henrissat B."/>
            <person name="Polikarpov I."/>
            <person name="Sparling R."/>
            <person name="Levin D.B."/>
        </authorList>
    </citation>
    <scope>NUCLEOTIDE SEQUENCE [LARGE SCALE GENOMIC DNA]</scope>
    <source>
        <strain evidence="17 18">T81</strain>
    </source>
</reference>
<dbReference type="InterPro" id="IPR003960">
    <property type="entry name" value="ATPase_AAA_CS"/>
</dbReference>
<dbReference type="SUPFAM" id="SSF140990">
    <property type="entry name" value="FtsH protease domain-like"/>
    <property type="match status" value="1"/>
</dbReference>
<comment type="function">
    <text evidence="14">Acts as a processive, ATP-dependent zinc metallopeptidase for both cytoplasmic and membrane proteins. Plays a role in the quality control of integral membrane proteins.</text>
</comment>
<dbReference type="InterPro" id="IPR003593">
    <property type="entry name" value="AAA+_ATPase"/>
</dbReference>
<evidence type="ECO:0000256" key="6">
    <source>
        <dbReference type="ARBA" id="ARBA00022741"/>
    </source>
</evidence>
<keyword evidence="10 14" id="KW-1133">Transmembrane helix</keyword>
<keyword evidence="11 14" id="KW-0482">Metalloprotease</keyword>
<dbReference type="GO" id="GO:0004222">
    <property type="term" value="F:metalloendopeptidase activity"/>
    <property type="evidence" value="ECO:0007669"/>
    <property type="project" value="InterPro"/>
</dbReference>
<keyword evidence="5 14" id="KW-0479">Metal-binding</keyword>
<name>A0A328VHJ9_9CHLR</name>
<dbReference type="Gene3D" id="3.40.50.300">
    <property type="entry name" value="P-loop containing nucleotide triphosphate hydrolases"/>
    <property type="match status" value="1"/>
</dbReference>
<evidence type="ECO:0000256" key="1">
    <source>
        <dbReference type="ARBA" id="ARBA00004370"/>
    </source>
</evidence>
<dbReference type="GO" id="GO:0008270">
    <property type="term" value="F:zinc ion binding"/>
    <property type="evidence" value="ECO:0007669"/>
    <property type="project" value="UniProtKB-UniRule"/>
</dbReference>
<dbReference type="InterPro" id="IPR003959">
    <property type="entry name" value="ATPase_AAA_core"/>
</dbReference>
<feature type="active site" evidence="14">
    <location>
        <position position="444"/>
    </location>
</feature>
<evidence type="ECO:0000256" key="14">
    <source>
        <dbReference type="HAMAP-Rule" id="MF_01458"/>
    </source>
</evidence>
<comment type="subcellular location">
    <subcellularLocation>
        <location evidence="14">Cell membrane</location>
        <topology evidence="14">Multi-pass membrane protein</topology>
        <orientation evidence="14">Cytoplasmic side</orientation>
    </subcellularLocation>
    <subcellularLocation>
        <location evidence="1">Membrane</location>
    </subcellularLocation>
</comment>
<keyword evidence="3 14" id="KW-0645">Protease</keyword>
<evidence type="ECO:0000256" key="11">
    <source>
        <dbReference type="ARBA" id="ARBA00023049"/>
    </source>
</evidence>
<evidence type="ECO:0000256" key="4">
    <source>
        <dbReference type="ARBA" id="ARBA00022692"/>
    </source>
</evidence>
<feature type="binding site" evidence="14">
    <location>
        <position position="519"/>
    </location>
    <ligand>
        <name>Zn(2+)</name>
        <dbReference type="ChEBI" id="CHEBI:29105"/>
        <note>catalytic</note>
    </ligand>
</feature>
<evidence type="ECO:0000256" key="5">
    <source>
        <dbReference type="ARBA" id="ARBA00022723"/>
    </source>
</evidence>
<comment type="similarity">
    <text evidence="13 14">In the central section; belongs to the AAA ATPase family.</text>
</comment>
<evidence type="ECO:0000256" key="12">
    <source>
        <dbReference type="ARBA" id="ARBA00023136"/>
    </source>
</evidence>
<comment type="cofactor">
    <cofactor evidence="14">
        <name>Zn(2+)</name>
        <dbReference type="ChEBI" id="CHEBI:29105"/>
    </cofactor>
    <text evidence="14">Binds 1 zinc ion per subunit.</text>
</comment>
<dbReference type="GO" id="GO:0005886">
    <property type="term" value="C:plasma membrane"/>
    <property type="evidence" value="ECO:0007669"/>
    <property type="project" value="UniProtKB-SubCell"/>
</dbReference>
<dbReference type="Pfam" id="PF00004">
    <property type="entry name" value="AAA"/>
    <property type="match status" value="1"/>
</dbReference>
<dbReference type="RefSeq" id="WP_317615967.1">
    <property type="nucleotide sequence ID" value="NZ_MCIF01000002.1"/>
</dbReference>
<dbReference type="FunFam" id="1.10.8.60:FF:000001">
    <property type="entry name" value="ATP-dependent zinc metalloprotease FtsH"/>
    <property type="match status" value="1"/>
</dbReference>
<keyword evidence="7 14" id="KW-0378">Hydrolase</keyword>
<dbReference type="CDD" id="cd19501">
    <property type="entry name" value="RecA-like_FtsH"/>
    <property type="match status" value="1"/>
</dbReference>
<feature type="transmembrane region" description="Helical" evidence="14">
    <location>
        <begin position="133"/>
        <end position="151"/>
    </location>
</feature>
<comment type="similarity">
    <text evidence="15">Belongs to the AAA ATPase family.</text>
</comment>
<sequence>MDRSPEHKHESSSKNKRRFSLRTFWKKNPWLRLLLPLILVGATLFVLLSVRVVRSPFGGATTHEVPISALLDMADHHLLRSALISGSDVYARDRSGQQYHALKEEGQTLTDLLRRDGVTVTVDNGQHTSWEQGLAYLFFVALVVGGAFFLLRRVGPGASALPFARSRARRFHESRPSILFKDVAGVEEAKVELEEIVEFLKQPERFRVMGARTPRGVLLVGAPGTGKTLLARAVAGEAGVPFYSVSGSEFVEMFVGVGAARVRDLFREARAHAPCIIFIDEIDAVGRQRHASAASGNDEREQTLNQLLVEMDGFEKNSSVVVIAATNRPDVLDPALLRPGRFDRQIVLDKPDIRGRLAILEVHARGKPLAEDVDLQRVARQTAGFSGADLANLLNEAALLAARRHRETIGDAELEEAILRVMTGPERKSRVITEAEKAIIAYHEVGHAIVMRSLPGADPVRKVTAIARGMALGITLQAPLEDRYLLRRSELLAKMAGAMGGRAAEELIFGDITTGASQDIEYVTELARRMVCEFGMSALGNVALKMSEDGAALISPEMAARIDAEVARLVEEAHQTALEILRQKREKLIAIAERLIEVETIDGEELDAMLFAA</sequence>
<evidence type="ECO:0000256" key="9">
    <source>
        <dbReference type="ARBA" id="ARBA00022840"/>
    </source>
</evidence>
<dbReference type="InterPro" id="IPR037219">
    <property type="entry name" value="Peptidase_M41-like"/>
</dbReference>
<dbReference type="Gene3D" id="1.10.8.60">
    <property type="match status" value="1"/>
</dbReference>
<dbReference type="Gene3D" id="1.20.58.760">
    <property type="entry name" value="Peptidase M41"/>
    <property type="match status" value="1"/>
</dbReference>
<keyword evidence="14" id="KW-1003">Cell membrane</keyword>